<dbReference type="EMBL" id="BAAANT010000014">
    <property type="protein sequence ID" value="GAA2143107.1"/>
    <property type="molecule type" value="Genomic_DNA"/>
</dbReference>
<evidence type="ECO:0000313" key="1">
    <source>
        <dbReference type="EMBL" id="GAA2143107.1"/>
    </source>
</evidence>
<reference evidence="1 2" key="1">
    <citation type="journal article" date="2019" name="Int. J. Syst. Evol. Microbiol.">
        <title>The Global Catalogue of Microorganisms (GCM) 10K type strain sequencing project: providing services to taxonomists for standard genome sequencing and annotation.</title>
        <authorList>
            <consortium name="The Broad Institute Genomics Platform"/>
            <consortium name="The Broad Institute Genome Sequencing Center for Infectious Disease"/>
            <person name="Wu L."/>
            <person name="Ma J."/>
        </authorList>
    </citation>
    <scope>NUCLEOTIDE SEQUENCE [LARGE SCALE GENOMIC DNA]</scope>
    <source>
        <strain evidence="1 2">JCM 14560</strain>
    </source>
</reference>
<evidence type="ECO:0008006" key="3">
    <source>
        <dbReference type="Google" id="ProtNLM"/>
    </source>
</evidence>
<organism evidence="1 2">
    <name type="scientific">Kitasatospora kazusensis</name>
    <dbReference type="NCBI Taxonomy" id="407974"/>
    <lineage>
        <taxon>Bacteria</taxon>
        <taxon>Bacillati</taxon>
        <taxon>Actinomycetota</taxon>
        <taxon>Actinomycetes</taxon>
        <taxon>Kitasatosporales</taxon>
        <taxon>Streptomycetaceae</taxon>
        <taxon>Kitasatospora</taxon>
    </lineage>
</organism>
<dbReference type="RefSeq" id="WP_344464808.1">
    <property type="nucleotide sequence ID" value="NZ_BAAANT010000014.1"/>
</dbReference>
<keyword evidence="2" id="KW-1185">Reference proteome</keyword>
<evidence type="ECO:0000313" key="2">
    <source>
        <dbReference type="Proteomes" id="UP001422759"/>
    </source>
</evidence>
<gene>
    <name evidence="1" type="ORF">GCM10009760_29060</name>
</gene>
<name>A0ABN2ZJE9_9ACTN</name>
<accession>A0ABN2ZJE9</accession>
<comment type="caution">
    <text evidence="1">The sequence shown here is derived from an EMBL/GenBank/DDBJ whole genome shotgun (WGS) entry which is preliminary data.</text>
</comment>
<protein>
    <recommendedName>
        <fullName evidence="3">YCII-related domain-containing protein</fullName>
    </recommendedName>
</protein>
<sequence length="77" mass="8302">MSWWAVTLPTVQATGAGPVTGTQTWFLTSDSPERAAELALSRSQSPDCVRHRRGAALVPDRMTCAPLSYGGPRGFRL</sequence>
<proteinExistence type="predicted"/>
<dbReference type="Proteomes" id="UP001422759">
    <property type="component" value="Unassembled WGS sequence"/>
</dbReference>